<proteinExistence type="predicted"/>
<evidence type="ECO:0000313" key="2">
    <source>
        <dbReference type="EMBL" id="BDD86971.1"/>
    </source>
</evidence>
<reference evidence="2 3" key="1">
    <citation type="submission" date="2022-01" db="EMBL/GenBank/DDBJ databases">
        <title>Desulfofustis limnae sp. nov., a novel mesophilic sulfate-reducing bacterium isolated from marsh soil.</title>
        <authorList>
            <person name="Watanabe M."/>
            <person name="Takahashi A."/>
            <person name="Kojima H."/>
            <person name="Fukui M."/>
        </authorList>
    </citation>
    <scope>NUCLEOTIDE SEQUENCE [LARGE SCALE GENOMIC DNA]</scope>
    <source>
        <strain evidence="2 3">PPLL</strain>
    </source>
</reference>
<evidence type="ECO:0000313" key="3">
    <source>
        <dbReference type="Proteomes" id="UP000830055"/>
    </source>
</evidence>
<keyword evidence="3" id="KW-1185">Reference proteome</keyword>
<gene>
    <name evidence="2" type="ORF">DPPLL_13360</name>
</gene>
<feature type="region of interest" description="Disordered" evidence="1">
    <location>
        <begin position="24"/>
        <end position="64"/>
    </location>
</feature>
<sequence>MLNVILCYFLKHKRTQFLIVTTNGQGATPVPEETGEKSRTDNLSHGNKRTNQAIVTYPIGTKGE</sequence>
<protein>
    <submittedName>
        <fullName evidence="2">Uncharacterized protein</fullName>
    </submittedName>
</protein>
<organism evidence="2 3">
    <name type="scientific">Desulfofustis limnaeus</name>
    <dbReference type="NCBI Taxonomy" id="2740163"/>
    <lineage>
        <taxon>Bacteria</taxon>
        <taxon>Pseudomonadati</taxon>
        <taxon>Thermodesulfobacteriota</taxon>
        <taxon>Desulfobulbia</taxon>
        <taxon>Desulfobulbales</taxon>
        <taxon>Desulfocapsaceae</taxon>
        <taxon>Desulfofustis</taxon>
    </lineage>
</organism>
<name>A0ABM7W7W5_9BACT</name>
<feature type="compositionally biased region" description="Polar residues" evidence="1">
    <location>
        <begin position="43"/>
        <end position="54"/>
    </location>
</feature>
<dbReference type="Proteomes" id="UP000830055">
    <property type="component" value="Chromosome"/>
</dbReference>
<accession>A0ABM7W7W5</accession>
<evidence type="ECO:0000256" key="1">
    <source>
        <dbReference type="SAM" id="MobiDB-lite"/>
    </source>
</evidence>
<dbReference type="EMBL" id="AP025516">
    <property type="protein sequence ID" value="BDD86971.1"/>
    <property type="molecule type" value="Genomic_DNA"/>
</dbReference>